<feature type="transmembrane region" description="Helical" evidence="1">
    <location>
        <begin position="238"/>
        <end position="258"/>
    </location>
</feature>
<evidence type="ECO:0000313" key="3">
    <source>
        <dbReference type="Proteomes" id="UP000014500"/>
    </source>
</evidence>
<keyword evidence="3" id="KW-1185">Reference proteome</keyword>
<reference evidence="3" key="1">
    <citation type="submission" date="2011-05" db="EMBL/GenBank/DDBJ databases">
        <authorList>
            <person name="Richards S.R."/>
            <person name="Qu J."/>
            <person name="Jiang H."/>
            <person name="Jhangiani S.N."/>
            <person name="Agravi P."/>
            <person name="Goodspeed R."/>
            <person name="Gross S."/>
            <person name="Mandapat C."/>
            <person name="Jackson L."/>
            <person name="Mathew T."/>
            <person name="Pu L."/>
            <person name="Thornton R."/>
            <person name="Saada N."/>
            <person name="Wilczek-Boney K.B."/>
            <person name="Lee S."/>
            <person name="Kovar C."/>
            <person name="Wu Y."/>
            <person name="Scherer S.E."/>
            <person name="Worley K.C."/>
            <person name="Muzny D.M."/>
            <person name="Gibbs R."/>
        </authorList>
    </citation>
    <scope>NUCLEOTIDE SEQUENCE</scope>
    <source>
        <strain evidence="3">Brora</strain>
    </source>
</reference>
<keyword evidence="1" id="KW-0812">Transmembrane</keyword>
<evidence type="ECO:0008006" key="4">
    <source>
        <dbReference type="Google" id="ProtNLM"/>
    </source>
</evidence>
<name>T1JIC5_STRMM</name>
<feature type="transmembrane region" description="Helical" evidence="1">
    <location>
        <begin position="156"/>
        <end position="178"/>
    </location>
</feature>
<feature type="transmembrane region" description="Helical" evidence="1">
    <location>
        <begin position="45"/>
        <end position="68"/>
    </location>
</feature>
<proteinExistence type="predicted"/>
<feature type="transmembrane region" description="Helical" evidence="1">
    <location>
        <begin position="74"/>
        <end position="98"/>
    </location>
</feature>
<evidence type="ECO:0000313" key="2">
    <source>
        <dbReference type="EnsemblMetazoa" id="SMAR013606-PA"/>
    </source>
</evidence>
<dbReference type="PhylomeDB" id="T1JIC5"/>
<reference evidence="2" key="2">
    <citation type="submission" date="2015-02" db="UniProtKB">
        <authorList>
            <consortium name="EnsemblMetazoa"/>
        </authorList>
    </citation>
    <scope>IDENTIFICATION</scope>
</reference>
<accession>T1JIC5</accession>
<protein>
    <recommendedName>
        <fullName evidence="4">Gustatory receptor</fullName>
    </recommendedName>
</protein>
<feature type="transmembrane region" description="Helical" evidence="1">
    <location>
        <begin position="123"/>
        <end position="144"/>
    </location>
</feature>
<organism evidence="2 3">
    <name type="scientific">Strigamia maritima</name>
    <name type="common">European centipede</name>
    <name type="synonym">Geophilus maritimus</name>
    <dbReference type="NCBI Taxonomy" id="126957"/>
    <lineage>
        <taxon>Eukaryota</taxon>
        <taxon>Metazoa</taxon>
        <taxon>Ecdysozoa</taxon>
        <taxon>Arthropoda</taxon>
        <taxon>Myriapoda</taxon>
        <taxon>Chilopoda</taxon>
        <taxon>Pleurostigmophora</taxon>
        <taxon>Geophilomorpha</taxon>
        <taxon>Linotaeniidae</taxon>
        <taxon>Strigamia</taxon>
    </lineage>
</organism>
<dbReference type="EnsemblMetazoa" id="SMAR013606-RA">
    <property type="protein sequence ID" value="SMAR013606-PA"/>
    <property type="gene ID" value="SMAR013606"/>
</dbReference>
<dbReference type="Proteomes" id="UP000014500">
    <property type="component" value="Unassembled WGS sequence"/>
</dbReference>
<dbReference type="EMBL" id="JH430177">
    <property type="status" value="NOT_ANNOTATED_CDS"/>
    <property type="molecule type" value="Genomic_DNA"/>
</dbReference>
<dbReference type="AlphaFoldDB" id="T1JIC5"/>
<keyword evidence="1" id="KW-1133">Transmembrane helix</keyword>
<evidence type="ECO:0000256" key="1">
    <source>
        <dbReference type="SAM" id="Phobius"/>
    </source>
</evidence>
<dbReference type="HOGENOM" id="CLU_063321_0_0_1"/>
<keyword evidence="1" id="KW-0472">Membrane</keyword>
<sequence length="390" mass="44313">MEPAADIDSIVIAKINRFWRYLYIIFGLRISGDSTHIKPNRLTTCYFAVIAGLITFSNVTLLTLAFLQPHTDEIYILCLVMIMLSTWIESTLCLVILYKRQDEISHYLREILSSVDAKCRNKIWRCLLLSSISLWIILSVSSAAEIKQNETFSGRIVDVSVVHLTAEFCWWLITHLLLGSSKILFIHFCHLLKIHFESLAADVEHCAVTDEDILVYQTRFHGLVEWVNKVNSMFDPLLAVYNAGDLVLISFTMRLLLFNTDHVSAYTLPLIRELLVFFITFSYAANVQSKAEFCAMKITKVTYSKKKALSSVILSENIIDNWNYQMSIYQMSLTSVGINISGFYTISKGSILTVLATLLTYTIVLFQTSGTKLLAVNINSTLNGLDHHNF</sequence>
<feature type="transmembrane region" description="Helical" evidence="1">
    <location>
        <begin position="270"/>
        <end position="287"/>
    </location>
</feature>